<evidence type="ECO:0000313" key="2">
    <source>
        <dbReference type="Proteomes" id="UP000326396"/>
    </source>
</evidence>
<dbReference type="Proteomes" id="UP000326396">
    <property type="component" value="Linkage Group LG8"/>
</dbReference>
<dbReference type="PANTHER" id="PTHR24177:SF443">
    <property type="entry name" value="PGG DOMAIN-CONTAINING PROTEIN"/>
    <property type="match status" value="1"/>
</dbReference>
<accession>A0A5N6LTV9</accession>
<sequence length="175" mass="20044">MDIYNLLHEIGSLKDDIFQKTDDDTDNNMLHLLAQSSKERLSKHFQPNTLVLAKEMLKFKGIESMMPPKLRQAKNKDGQTPYELFCKENAYLIEDGLKWVKSATIYATLMVTIVVTIAVNSKDYIPESNATNAVKFFLIASDNTSDVIYGYDTCRYSYFTPDNKKLARIIKIRDA</sequence>
<reference evidence="1 2" key="1">
    <citation type="submission" date="2019-05" db="EMBL/GenBank/DDBJ databases">
        <title>Mikania micrantha, genome provides insights into the molecular mechanism of rapid growth.</title>
        <authorList>
            <person name="Liu B."/>
        </authorList>
    </citation>
    <scope>NUCLEOTIDE SEQUENCE [LARGE SCALE GENOMIC DNA]</scope>
    <source>
        <strain evidence="1">NLD-2019</strain>
        <tissue evidence="1">Leaf</tissue>
    </source>
</reference>
<evidence type="ECO:0008006" key="3">
    <source>
        <dbReference type="Google" id="ProtNLM"/>
    </source>
</evidence>
<protein>
    <recommendedName>
        <fullName evidence="3">PGG domain-containing protein</fullName>
    </recommendedName>
</protein>
<dbReference type="PANTHER" id="PTHR24177">
    <property type="entry name" value="CASKIN"/>
    <property type="match status" value="1"/>
</dbReference>
<gene>
    <name evidence="1" type="ORF">E3N88_38408</name>
</gene>
<keyword evidence="2" id="KW-1185">Reference proteome</keyword>
<name>A0A5N6LTV9_9ASTR</name>
<proteinExistence type="predicted"/>
<comment type="caution">
    <text evidence="1">The sequence shown here is derived from an EMBL/GenBank/DDBJ whole genome shotgun (WGS) entry which is preliminary data.</text>
</comment>
<dbReference type="OrthoDB" id="1921232at2759"/>
<dbReference type="EMBL" id="SZYD01000018">
    <property type="protein sequence ID" value="KAD2805031.1"/>
    <property type="molecule type" value="Genomic_DNA"/>
</dbReference>
<dbReference type="AlphaFoldDB" id="A0A5N6LTV9"/>
<organism evidence="1 2">
    <name type="scientific">Mikania micrantha</name>
    <name type="common">bitter vine</name>
    <dbReference type="NCBI Taxonomy" id="192012"/>
    <lineage>
        <taxon>Eukaryota</taxon>
        <taxon>Viridiplantae</taxon>
        <taxon>Streptophyta</taxon>
        <taxon>Embryophyta</taxon>
        <taxon>Tracheophyta</taxon>
        <taxon>Spermatophyta</taxon>
        <taxon>Magnoliopsida</taxon>
        <taxon>eudicotyledons</taxon>
        <taxon>Gunneridae</taxon>
        <taxon>Pentapetalae</taxon>
        <taxon>asterids</taxon>
        <taxon>campanulids</taxon>
        <taxon>Asterales</taxon>
        <taxon>Asteraceae</taxon>
        <taxon>Asteroideae</taxon>
        <taxon>Heliantheae alliance</taxon>
        <taxon>Eupatorieae</taxon>
        <taxon>Mikania</taxon>
    </lineage>
</organism>
<dbReference type="GO" id="GO:0016020">
    <property type="term" value="C:membrane"/>
    <property type="evidence" value="ECO:0007669"/>
    <property type="project" value="TreeGrafter"/>
</dbReference>
<evidence type="ECO:0000313" key="1">
    <source>
        <dbReference type="EMBL" id="KAD2805031.1"/>
    </source>
</evidence>